<proteinExistence type="predicted"/>
<evidence type="ECO:0000313" key="1">
    <source>
        <dbReference type="EMBL" id="ABQ27496.1"/>
    </source>
</evidence>
<accession>A5G6S8</accession>
<dbReference type="STRING" id="351605.Gura_3339"/>
<gene>
    <name evidence="1" type="ordered locus">Gura_3339</name>
</gene>
<name>A5G6S8_GEOUR</name>
<dbReference type="HOGENOM" id="CLU_1371084_0_0_7"/>
<sequence length="199" mass="21794">MKDRSANSYDLKQAQQILSSLFPAAAGATRENPIPDASPQYLRLSKEFPSRMASRPPAVPVGSPPEVLATTGEAHQQQFPSWEECIAWCMSLTRAEAVFVADSQGFIIASRGRIPGHGFEGTGAELICSVEQLERVAPDAGKLLWLDLDFDKCRVVGFITPPIDAEYYVVGLIAPDSSSFYSHKQIITRTILENLPNLD</sequence>
<keyword evidence="2" id="KW-1185">Reference proteome</keyword>
<reference evidence="1 2" key="1">
    <citation type="submission" date="2007-05" db="EMBL/GenBank/DDBJ databases">
        <title>Complete sequence of Geobacter uraniireducens Rf4.</title>
        <authorList>
            <consortium name="US DOE Joint Genome Institute"/>
            <person name="Copeland A."/>
            <person name="Lucas S."/>
            <person name="Lapidus A."/>
            <person name="Barry K."/>
            <person name="Detter J.C."/>
            <person name="Glavina del Rio T."/>
            <person name="Hammon N."/>
            <person name="Israni S."/>
            <person name="Dalin E."/>
            <person name="Tice H."/>
            <person name="Pitluck S."/>
            <person name="Chertkov O."/>
            <person name="Brettin T."/>
            <person name="Bruce D."/>
            <person name="Han C."/>
            <person name="Schmutz J."/>
            <person name="Larimer F."/>
            <person name="Land M."/>
            <person name="Hauser L."/>
            <person name="Kyrpides N."/>
            <person name="Mikhailova N."/>
            <person name="Shelobolina E."/>
            <person name="Aklujkar M."/>
            <person name="Lovley D."/>
            <person name="Richardson P."/>
        </authorList>
    </citation>
    <scope>NUCLEOTIDE SEQUENCE [LARGE SCALE GENOMIC DNA]</scope>
    <source>
        <strain evidence="1 2">Rf4</strain>
    </source>
</reference>
<dbReference type="AlphaFoldDB" id="A5G6S8"/>
<dbReference type="Proteomes" id="UP000006695">
    <property type="component" value="Chromosome"/>
</dbReference>
<organism evidence="1 2">
    <name type="scientific">Geotalea uraniireducens (strain Rf4)</name>
    <name type="common">Geobacter uraniireducens</name>
    <dbReference type="NCBI Taxonomy" id="351605"/>
    <lineage>
        <taxon>Bacteria</taxon>
        <taxon>Pseudomonadati</taxon>
        <taxon>Thermodesulfobacteriota</taxon>
        <taxon>Desulfuromonadia</taxon>
        <taxon>Geobacterales</taxon>
        <taxon>Geobacteraceae</taxon>
        <taxon>Geotalea</taxon>
    </lineage>
</organism>
<dbReference type="KEGG" id="gur:Gura_3339"/>
<dbReference type="OrthoDB" id="5387402at2"/>
<dbReference type="RefSeq" id="WP_011940157.1">
    <property type="nucleotide sequence ID" value="NC_009483.1"/>
</dbReference>
<evidence type="ECO:0000313" key="2">
    <source>
        <dbReference type="Proteomes" id="UP000006695"/>
    </source>
</evidence>
<dbReference type="EMBL" id="CP000698">
    <property type="protein sequence ID" value="ABQ27496.1"/>
    <property type="molecule type" value="Genomic_DNA"/>
</dbReference>
<protein>
    <submittedName>
        <fullName evidence="1">Uncharacterized protein</fullName>
    </submittedName>
</protein>